<reference evidence="2" key="1">
    <citation type="submission" date="2016-06" db="UniProtKB">
        <authorList>
            <consortium name="WormBaseParasite"/>
        </authorList>
    </citation>
    <scope>IDENTIFICATION</scope>
</reference>
<name>A0A183A3I9_9TREM</name>
<dbReference type="GO" id="GO:0006364">
    <property type="term" value="P:rRNA processing"/>
    <property type="evidence" value="ECO:0007669"/>
    <property type="project" value="InterPro"/>
</dbReference>
<feature type="domain" description="ESF1 RRM" evidence="1">
    <location>
        <begin position="10"/>
        <end position="123"/>
    </location>
</feature>
<dbReference type="InterPro" id="IPR056750">
    <property type="entry name" value="RRM_ESF1"/>
</dbReference>
<sequence length="126" mass="14968">LRRLVIWENFIYPSEFGMKRLAEEAVHGPKELVDKSEEAEDPDVDDQIQFDLEDRVGWRKASLSMRRRIRQYQLARLKYFYAIIEFDSAETAEAVYNACDGFEYESSGAKFDLRFVDDREEFSVRH</sequence>
<evidence type="ECO:0000259" key="1">
    <source>
        <dbReference type="Pfam" id="PF25121"/>
    </source>
</evidence>
<dbReference type="PANTHER" id="PTHR12202">
    <property type="entry name" value="ESF1 HOMOLOG"/>
    <property type="match status" value="1"/>
</dbReference>
<proteinExistence type="predicted"/>
<evidence type="ECO:0000313" key="2">
    <source>
        <dbReference type="WBParaSite" id="ECPE_0000152401-mRNA-1"/>
    </source>
</evidence>
<dbReference type="Pfam" id="PF25121">
    <property type="entry name" value="RRM_ESF1"/>
    <property type="match status" value="1"/>
</dbReference>
<dbReference type="InterPro" id="IPR039754">
    <property type="entry name" value="Esf1"/>
</dbReference>
<accession>A0A183A3I9</accession>
<dbReference type="GO" id="GO:0003723">
    <property type="term" value="F:RNA binding"/>
    <property type="evidence" value="ECO:0007669"/>
    <property type="project" value="TreeGrafter"/>
</dbReference>
<dbReference type="AlphaFoldDB" id="A0A183A3I9"/>
<dbReference type="WBParaSite" id="ECPE_0000152401-mRNA-1">
    <property type="protein sequence ID" value="ECPE_0000152401-mRNA-1"/>
    <property type="gene ID" value="ECPE_0000152401"/>
</dbReference>
<protein>
    <submittedName>
        <fullName evidence="2">RRM domain-containing protein</fullName>
    </submittedName>
</protein>
<dbReference type="PANTHER" id="PTHR12202:SF0">
    <property type="entry name" value="ESF1 HOMOLOG"/>
    <property type="match status" value="1"/>
</dbReference>
<organism evidence="2">
    <name type="scientific">Echinostoma caproni</name>
    <dbReference type="NCBI Taxonomy" id="27848"/>
    <lineage>
        <taxon>Eukaryota</taxon>
        <taxon>Metazoa</taxon>
        <taxon>Spiralia</taxon>
        <taxon>Lophotrochozoa</taxon>
        <taxon>Platyhelminthes</taxon>
        <taxon>Trematoda</taxon>
        <taxon>Digenea</taxon>
        <taxon>Plagiorchiida</taxon>
        <taxon>Echinostomata</taxon>
        <taxon>Echinostomatoidea</taxon>
        <taxon>Echinostomatidae</taxon>
        <taxon>Echinostoma</taxon>
    </lineage>
</organism>